<evidence type="ECO:0000256" key="15">
    <source>
        <dbReference type="PROSITE-ProRule" id="PRU10144"/>
    </source>
</evidence>
<dbReference type="GO" id="GO:0015891">
    <property type="term" value="P:siderophore transport"/>
    <property type="evidence" value="ECO:0007669"/>
    <property type="project" value="InterPro"/>
</dbReference>
<dbReference type="InterPro" id="IPR011662">
    <property type="entry name" value="Secretin/TonB_short_N"/>
</dbReference>
<dbReference type="InterPro" id="IPR012910">
    <property type="entry name" value="Plug_dom"/>
</dbReference>
<evidence type="ECO:0000256" key="5">
    <source>
        <dbReference type="ARBA" id="ARBA00022496"/>
    </source>
</evidence>
<dbReference type="GO" id="GO:0015344">
    <property type="term" value="F:siderophore uptake transmembrane transporter activity"/>
    <property type="evidence" value="ECO:0007669"/>
    <property type="project" value="TreeGrafter"/>
</dbReference>
<reference evidence="22" key="2">
    <citation type="submission" date="2016-10" db="EMBL/GenBank/DDBJ databases">
        <authorList>
            <person name="Varghese N."/>
            <person name="Submissions S."/>
        </authorList>
    </citation>
    <scope>NUCLEOTIDE SEQUENCE [LARGE SCALE GENOMIC DNA]</scope>
    <source>
        <strain evidence="22">BS3782</strain>
    </source>
</reference>
<evidence type="ECO:0000256" key="9">
    <source>
        <dbReference type="ARBA" id="ARBA00023065"/>
    </source>
</evidence>
<keyword evidence="5" id="KW-0410">Iron transport</keyword>
<dbReference type="EMBL" id="LT629746">
    <property type="protein sequence ID" value="SDT45197.1"/>
    <property type="molecule type" value="Genomic_DNA"/>
</dbReference>
<dbReference type="PANTHER" id="PTHR32552">
    <property type="entry name" value="FERRICHROME IRON RECEPTOR-RELATED"/>
    <property type="match status" value="1"/>
</dbReference>
<keyword evidence="7 18" id="KW-0732">Signal</keyword>
<keyword evidence="4 14" id="KW-1134">Transmembrane beta strand</keyword>
<feature type="domain" description="Secretin/TonB short N-terminal" evidence="19">
    <location>
        <begin position="70"/>
        <end position="121"/>
    </location>
</feature>
<dbReference type="FunFam" id="2.170.130.10:FF:000010">
    <property type="entry name" value="Ferripyoverdine receptor"/>
    <property type="match status" value="1"/>
</dbReference>
<evidence type="ECO:0000256" key="12">
    <source>
        <dbReference type="ARBA" id="ARBA00023170"/>
    </source>
</evidence>
<keyword evidence="10 16" id="KW-0798">TonB box</keyword>
<keyword evidence="22" id="KW-1185">Reference proteome</keyword>
<evidence type="ECO:0000256" key="7">
    <source>
        <dbReference type="ARBA" id="ARBA00022729"/>
    </source>
</evidence>
<dbReference type="CDD" id="cd01347">
    <property type="entry name" value="ligand_gated_channel"/>
    <property type="match status" value="1"/>
</dbReference>
<feature type="region of interest" description="Disordered" evidence="17">
    <location>
        <begin position="139"/>
        <end position="161"/>
    </location>
</feature>
<dbReference type="AlphaFoldDB" id="A0A0J6KAE8"/>
<evidence type="ECO:0000256" key="11">
    <source>
        <dbReference type="ARBA" id="ARBA00023136"/>
    </source>
</evidence>
<dbReference type="GO" id="GO:0009279">
    <property type="term" value="C:cell outer membrane"/>
    <property type="evidence" value="ECO:0007669"/>
    <property type="project" value="UniProtKB-SubCell"/>
</dbReference>
<keyword evidence="6 14" id="KW-0812">Transmembrane</keyword>
<keyword evidence="12 21" id="KW-0675">Receptor</keyword>
<organism evidence="21 22">
    <name type="scientific">Pseudomonas lini</name>
    <dbReference type="NCBI Taxonomy" id="163011"/>
    <lineage>
        <taxon>Bacteria</taxon>
        <taxon>Pseudomonadati</taxon>
        <taxon>Pseudomonadota</taxon>
        <taxon>Gammaproteobacteria</taxon>
        <taxon>Pseudomonadales</taxon>
        <taxon>Pseudomonadaceae</taxon>
        <taxon>Pseudomonas</taxon>
    </lineage>
</organism>
<evidence type="ECO:0000256" key="2">
    <source>
        <dbReference type="ARBA" id="ARBA00009810"/>
    </source>
</evidence>
<name>A0A0J6KAE8_9PSED</name>
<keyword evidence="9" id="KW-0406">Ion transport</keyword>
<comment type="subcellular location">
    <subcellularLocation>
        <location evidence="1 14">Cell outer membrane</location>
        <topology evidence="1 14">Multi-pass membrane protein</topology>
    </subcellularLocation>
</comment>
<dbReference type="EMBL" id="VZPO01000006">
    <property type="protein sequence ID" value="KAB0503264.1"/>
    <property type="molecule type" value="Genomic_DNA"/>
</dbReference>
<dbReference type="Proteomes" id="UP000434925">
    <property type="component" value="Unassembled WGS sequence"/>
</dbReference>
<dbReference type="InterPro" id="IPR036942">
    <property type="entry name" value="Beta-barrel_TonB_sf"/>
</dbReference>
<evidence type="ECO:0000313" key="22">
    <source>
        <dbReference type="Proteomes" id="UP000182814"/>
    </source>
</evidence>
<feature type="short sequence motif" description="TonB C-terminal box" evidence="15">
    <location>
        <begin position="812"/>
        <end position="829"/>
    </location>
</feature>
<reference evidence="20 23" key="3">
    <citation type="submission" date="2019-09" db="EMBL/GenBank/DDBJ databases">
        <title>Draft genome sequences of 48 bacterial type strains from the CCUG.</title>
        <authorList>
            <person name="Tunovic T."/>
            <person name="Pineiro-Iglesias B."/>
            <person name="Unosson C."/>
            <person name="Inganas E."/>
            <person name="Ohlen M."/>
            <person name="Cardew S."/>
            <person name="Jensie-Markopoulos S."/>
            <person name="Salva-Serra F."/>
            <person name="Jaen-Luchoro D."/>
            <person name="Karlsson R."/>
            <person name="Svensson-Stadler L."/>
            <person name="Chun J."/>
            <person name="Moore E."/>
        </authorList>
    </citation>
    <scope>NUCLEOTIDE SEQUENCE [LARGE SCALE GENOMIC DNA]</scope>
    <source>
        <strain evidence="20 23">CCUG 51522</strain>
    </source>
</reference>
<dbReference type="Proteomes" id="UP000182814">
    <property type="component" value="Chromosome I"/>
</dbReference>
<feature type="chain" id="PRO_5044544190" evidence="18">
    <location>
        <begin position="35"/>
        <end position="829"/>
    </location>
</feature>
<keyword evidence="11 14" id="KW-0472">Membrane</keyword>
<dbReference type="InterPro" id="IPR010917">
    <property type="entry name" value="TonB_rcpt_CS"/>
</dbReference>
<keyword evidence="8" id="KW-0408">Iron</keyword>
<sequence>MSRNAFTRTRFALRPLALALPAAFLSFSAPLAQADTTGASEQSSHRTRHYSIAAGPLASVLNRFAEQSGVFLAGHNDLAAGKRSPGLDGDYTDSQALQRLLQGSGLQASPQGNGGYVLQAVPASQGALELDATNISGQGLGATTEDTHSYTTGSTSSATGLSLSLRETPQSVTVITRQQMDDQGSTSIADTLRRAPGISVQNYDSERWEFSSRGLPITNFQYDGVNTDYDGVYDYGTTSTDMATFDRVEIIKGATGLMTGSGDPSATVNLIRKRPTKEFKASIAGTVGSWDNYRSEGDISGPLTESGNVRGRFVGVYQDRSAYMDHYQNTKDIAYGILEADLTPDTLLTFGMDQQNTRSRGASWTGFPMYFSDGSRTNFSRSFNPATDWSRRDFTNQTIFASVQQRLANDWTLKVSYDRKHRQHDTLLGSASGGNPDPVTGNGMFMYMGKFKGDQVQDNIDINLTGPFSLFGREHELIAGFMSMNARQDIPVHGSVYPALNSSVFDWRGEFPKPDIPRIGDNDIVQRQTGAYLATRLKPTDDLSVILGGRVSDFKGSDHLDYNDPNTPDVRDGYRQTGVVTPYAGLIYDLNDTYSLYTSYTSIYQPQMSKDAARQLLDPVEGDSYEAGIKAEYFGGRLNASFAVFRIEQDNVAQYISGFETESVYSAVQGATTKGFEFELAGEVMEGWNLSAGYTYNHTRDAKGDYVYGSVLQTTAPEQVVRVFSTYRLPGAWENLTVGGGVNWQSEFFGNVFQPNPSDTVNFGQYSRITQDSYYLVDLMARYRFNDHLSATVNVKNLFDKTYYTGLGNFGTGFYGEPRSLQLTTKWDF</sequence>
<accession>A0A0J6KAE8</accession>
<dbReference type="Pfam" id="PF07660">
    <property type="entry name" value="STN"/>
    <property type="match status" value="1"/>
</dbReference>
<evidence type="ECO:0000313" key="20">
    <source>
        <dbReference type="EMBL" id="KAB0503264.1"/>
    </source>
</evidence>
<dbReference type="NCBIfam" id="TIGR01783">
    <property type="entry name" value="TonB-siderophor"/>
    <property type="match status" value="1"/>
</dbReference>
<evidence type="ECO:0000313" key="23">
    <source>
        <dbReference type="Proteomes" id="UP000434925"/>
    </source>
</evidence>
<dbReference type="Gene3D" id="3.55.50.30">
    <property type="match status" value="1"/>
</dbReference>
<protein>
    <submittedName>
        <fullName evidence="21">Outer-membrane receptor for ferric coprogen and ferric-rhodotorulic acid</fullName>
    </submittedName>
    <submittedName>
        <fullName evidence="20">TonB-dependent siderophore receptor</fullName>
    </submittedName>
</protein>
<feature type="compositionally biased region" description="Low complexity" evidence="17">
    <location>
        <begin position="149"/>
        <end position="161"/>
    </location>
</feature>
<dbReference type="InterPro" id="IPR039426">
    <property type="entry name" value="TonB-dep_rcpt-like"/>
</dbReference>
<dbReference type="Pfam" id="PF07715">
    <property type="entry name" value="Plug"/>
    <property type="match status" value="1"/>
</dbReference>
<evidence type="ECO:0000256" key="13">
    <source>
        <dbReference type="ARBA" id="ARBA00023237"/>
    </source>
</evidence>
<dbReference type="PANTHER" id="PTHR32552:SF74">
    <property type="entry name" value="HYDROXAMATE SIDEROPHORE RECEPTOR FHUE"/>
    <property type="match status" value="1"/>
</dbReference>
<evidence type="ECO:0000259" key="19">
    <source>
        <dbReference type="SMART" id="SM00965"/>
    </source>
</evidence>
<evidence type="ECO:0000256" key="17">
    <source>
        <dbReference type="SAM" id="MobiDB-lite"/>
    </source>
</evidence>
<dbReference type="InterPro" id="IPR037066">
    <property type="entry name" value="Plug_dom_sf"/>
</dbReference>
<dbReference type="SUPFAM" id="SSF56935">
    <property type="entry name" value="Porins"/>
    <property type="match status" value="1"/>
</dbReference>
<dbReference type="RefSeq" id="WP_048394558.1">
    <property type="nucleotide sequence ID" value="NZ_JYLB01000003.1"/>
</dbReference>
<dbReference type="PATRIC" id="fig|163011.3.peg.2810"/>
<reference evidence="21" key="1">
    <citation type="submission" date="2016-10" db="EMBL/GenBank/DDBJ databases">
        <authorList>
            <person name="de Groot N.N."/>
        </authorList>
    </citation>
    <scope>NUCLEOTIDE SEQUENCE [LARGE SCALE GENOMIC DNA]</scope>
    <source>
        <strain evidence="21">BS3782</strain>
    </source>
</reference>
<evidence type="ECO:0000256" key="14">
    <source>
        <dbReference type="PROSITE-ProRule" id="PRU01360"/>
    </source>
</evidence>
<feature type="signal peptide" evidence="18">
    <location>
        <begin position="1"/>
        <end position="34"/>
    </location>
</feature>
<evidence type="ECO:0000256" key="10">
    <source>
        <dbReference type="ARBA" id="ARBA00023077"/>
    </source>
</evidence>
<evidence type="ECO:0000256" key="3">
    <source>
        <dbReference type="ARBA" id="ARBA00022448"/>
    </source>
</evidence>
<dbReference type="Gene3D" id="2.40.170.20">
    <property type="entry name" value="TonB-dependent receptor, beta-barrel domain"/>
    <property type="match status" value="1"/>
</dbReference>
<evidence type="ECO:0000256" key="16">
    <source>
        <dbReference type="RuleBase" id="RU003357"/>
    </source>
</evidence>
<dbReference type="PROSITE" id="PS52016">
    <property type="entry name" value="TONB_DEPENDENT_REC_3"/>
    <property type="match status" value="1"/>
</dbReference>
<gene>
    <name evidence="20" type="ORF">F7R14_15930</name>
    <name evidence="21" type="ORF">SAMN04490191_4516</name>
</gene>
<evidence type="ECO:0000256" key="6">
    <source>
        <dbReference type="ARBA" id="ARBA00022692"/>
    </source>
</evidence>
<evidence type="ECO:0000256" key="8">
    <source>
        <dbReference type="ARBA" id="ARBA00023004"/>
    </source>
</evidence>
<evidence type="ECO:0000256" key="4">
    <source>
        <dbReference type="ARBA" id="ARBA00022452"/>
    </source>
</evidence>
<keyword evidence="3 14" id="KW-0813">Transport</keyword>
<proteinExistence type="inferred from homology"/>
<evidence type="ECO:0000256" key="1">
    <source>
        <dbReference type="ARBA" id="ARBA00004571"/>
    </source>
</evidence>
<dbReference type="Pfam" id="PF00593">
    <property type="entry name" value="TonB_dep_Rec_b-barrel"/>
    <property type="match status" value="1"/>
</dbReference>
<dbReference type="PROSITE" id="PS01156">
    <property type="entry name" value="TONB_DEPENDENT_REC_2"/>
    <property type="match status" value="1"/>
</dbReference>
<dbReference type="InterPro" id="IPR000531">
    <property type="entry name" value="Beta-barrel_TonB"/>
</dbReference>
<comment type="similarity">
    <text evidence="2 14 16">Belongs to the TonB-dependent receptor family.</text>
</comment>
<dbReference type="SMART" id="SM00965">
    <property type="entry name" value="STN"/>
    <property type="match status" value="1"/>
</dbReference>
<evidence type="ECO:0000313" key="21">
    <source>
        <dbReference type="EMBL" id="SDT45197.1"/>
    </source>
</evidence>
<dbReference type="GO" id="GO:0038023">
    <property type="term" value="F:signaling receptor activity"/>
    <property type="evidence" value="ECO:0007669"/>
    <property type="project" value="InterPro"/>
</dbReference>
<dbReference type="InterPro" id="IPR010105">
    <property type="entry name" value="TonB_sidphr_rcpt"/>
</dbReference>
<evidence type="ECO:0000256" key="18">
    <source>
        <dbReference type="SAM" id="SignalP"/>
    </source>
</evidence>
<dbReference type="Gene3D" id="2.170.130.10">
    <property type="entry name" value="TonB-dependent receptor, plug domain"/>
    <property type="match status" value="1"/>
</dbReference>
<keyword evidence="13 14" id="KW-0998">Cell outer membrane</keyword>